<reference evidence="1" key="2">
    <citation type="submission" date="2015-06" db="UniProtKB">
        <authorList>
            <consortium name="EnsemblMetazoa"/>
        </authorList>
    </citation>
    <scope>IDENTIFICATION</scope>
</reference>
<name>T1KNR2_TETUR</name>
<reference evidence="2" key="1">
    <citation type="submission" date="2011-08" db="EMBL/GenBank/DDBJ databases">
        <authorList>
            <person name="Rombauts S."/>
        </authorList>
    </citation>
    <scope>NUCLEOTIDE SEQUENCE</scope>
    <source>
        <strain evidence="2">London</strain>
    </source>
</reference>
<dbReference type="HOGENOM" id="CLU_071407_2_0_1"/>
<sequence length="207" mass="24361">MSENNKTSIKVKLSGEDYHDIVIDWTDETCEFHQQIFQQLAAYTGIPILYISCSFIETEESSLLLNNTNCLWRDSIRNDTKETVRSRFNDGDCFNLRFCVWLSSDHDHLFAVHVDLISSRNSHGNECNRSWCQHTNTRVYLDKIIGILTNSELQKKIKAQRPAGRFIDNFNEWMNVLANFDIKQYLYAFCTLNQVRQHFRPYLPHRG</sequence>
<gene>
    <name evidence="1" type="primary">107365773</name>
</gene>
<accession>T1KNR2</accession>
<evidence type="ECO:0000313" key="1">
    <source>
        <dbReference type="EnsemblMetazoa" id="tetur16g01900.1"/>
    </source>
</evidence>
<dbReference type="EnsemblMetazoa" id="tetur16g01900.1">
    <property type="protein sequence ID" value="tetur16g01900.1"/>
    <property type="gene ID" value="tetur16g01900"/>
</dbReference>
<evidence type="ECO:0000313" key="2">
    <source>
        <dbReference type="Proteomes" id="UP000015104"/>
    </source>
</evidence>
<dbReference type="Proteomes" id="UP000015104">
    <property type="component" value="Unassembled WGS sequence"/>
</dbReference>
<proteinExistence type="predicted"/>
<keyword evidence="2" id="KW-1185">Reference proteome</keyword>
<dbReference type="AlphaFoldDB" id="T1KNR2"/>
<organism evidence="1 2">
    <name type="scientific">Tetranychus urticae</name>
    <name type="common">Two-spotted spider mite</name>
    <dbReference type="NCBI Taxonomy" id="32264"/>
    <lineage>
        <taxon>Eukaryota</taxon>
        <taxon>Metazoa</taxon>
        <taxon>Ecdysozoa</taxon>
        <taxon>Arthropoda</taxon>
        <taxon>Chelicerata</taxon>
        <taxon>Arachnida</taxon>
        <taxon>Acari</taxon>
        <taxon>Acariformes</taxon>
        <taxon>Trombidiformes</taxon>
        <taxon>Prostigmata</taxon>
        <taxon>Eleutherengona</taxon>
        <taxon>Raphignathae</taxon>
        <taxon>Tetranychoidea</taxon>
        <taxon>Tetranychidae</taxon>
        <taxon>Tetranychus</taxon>
    </lineage>
</organism>
<protein>
    <submittedName>
        <fullName evidence="1">Uncharacterized protein</fullName>
    </submittedName>
</protein>
<dbReference type="EMBL" id="CAEY01000277">
    <property type="status" value="NOT_ANNOTATED_CDS"/>
    <property type="molecule type" value="Genomic_DNA"/>
</dbReference>